<evidence type="ECO:0000313" key="9">
    <source>
        <dbReference type="EMBL" id="PVD25607.1"/>
    </source>
</evidence>
<keyword evidence="2 7" id="KW-0812">Transmembrane</keyword>
<feature type="region of interest" description="Disordered" evidence="6">
    <location>
        <begin position="110"/>
        <end position="194"/>
    </location>
</feature>
<name>A0A2T7NWS6_POMCA</name>
<keyword evidence="4 7" id="KW-1133">Transmembrane helix</keyword>
<evidence type="ECO:0000256" key="2">
    <source>
        <dbReference type="ARBA" id="ARBA00022692"/>
    </source>
</evidence>
<organism evidence="9 10">
    <name type="scientific">Pomacea canaliculata</name>
    <name type="common">Golden apple snail</name>
    <dbReference type="NCBI Taxonomy" id="400727"/>
    <lineage>
        <taxon>Eukaryota</taxon>
        <taxon>Metazoa</taxon>
        <taxon>Spiralia</taxon>
        <taxon>Lophotrochozoa</taxon>
        <taxon>Mollusca</taxon>
        <taxon>Gastropoda</taxon>
        <taxon>Caenogastropoda</taxon>
        <taxon>Architaenioglossa</taxon>
        <taxon>Ampullarioidea</taxon>
        <taxon>Ampullariidae</taxon>
        <taxon>Pomacea</taxon>
    </lineage>
</organism>
<dbReference type="GO" id="GO:0005794">
    <property type="term" value="C:Golgi apparatus"/>
    <property type="evidence" value="ECO:0007669"/>
    <property type="project" value="TreeGrafter"/>
</dbReference>
<sequence>DSPYVFLQKHMFAHSQITVSVSLPCEKEDFNMTFSWVLRTASCTVSFQYDDKLKENIALYVNRPFLDFDKPLDAVSVLKNSTQQQCQPHPFQLPDHGHDVPVRLNVSSFSQDSEALSQKDNEYDLESQESVGGALLDKERGKTTQRPAGSLSTASSPPASTSPQPLVKDNSEQVKGAKQEKAAKTVKRAADTKPEEKKVEAQLLKSGANLDHPVVGRTWIDGNYLFVIKLTPEPKGAQFNALVEVRMTWGNGNYISAVDYPLLVFYGVLGLLYMVYGLVWLVLLACNWRDLLRVQFWIGGVIVLGMLEKAVFFAEYENINNTGVSVRGAVIFAELVSCLKRTLARMLVIIVSLGFGIVKPRLGQAFHKVLFVGALYFILAAIEGCMRATSVNIQTKNQYFLAAVPLAVVDAVICWWISLFLVQTMRTLRLRRNVVKLSLYRHFTNTLIFAVLASVGYIIWFMTQRTNGNCMKDWKQMWVDEAFWHVLFVLLLFIIMLLWRPTANNQRYAFSPLLDAADDEDEDDSVLNDAFEGMKMRSTKQVNGSPKQRDSKKMEDDLKWVEEHIPSSVADKKSNREGVGYCVGSLGAGEAGKVMNNLWLLPSTRVQETLIDIKAQLDEFTQVLA</sequence>
<feature type="transmembrane region" description="Helical" evidence="7">
    <location>
        <begin position="443"/>
        <end position="462"/>
    </location>
</feature>
<comment type="subcellular location">
    <subcellularLocation>
        <location evidence="1">Membrane</location>
        <topology evidence="1">Multi-pass membrane protein</topology>
    </subcellularLocation>
</comment>
<feature type="domain" description="GOST seven transmembrane" evidence="8">
    <location>
        <begin position="261"/>
        <end position="506"/>
    </location>
</feature>
<evidence type="ECO:0000313" key="10">
    <source>
        <dbReference type="Proteomes" id="UP000245119"/>
    </source>
</evidence>
<evidence type="ECO:0000256" key="3">
    <source>
        <dbReference type="ARBA" id="ARBA00022729"/>
    </source>
</evidence>
<feature type="compositionally biased region" description="Basic and acidic residues" evidence="6">
    <location>
        <begin position="169"/>
        <end position="194"/>
    </location>
</feature>
<evidence type="ECO:0000259" key="8">
    <source>
        <dbReference type="Pfam" id="PF06814"/>
    </source>
</evidence>
<feature type="non-terminal residue" evidence="9">
    <location>
        <position position="1"/>
    </location>
</feature>
<dbReference type="STRING" id="400727.A0A2T7NWS6"/>
<dbReference type="AlphaFoldDB" id="A0A2T7NWS6"/>
<dbReference type="GO" id="GO:0005829">
    <property type="term" value="C:cytosol"/>
    <property type="evidence" value="ECO:0007669"/>
    <property type="project" value="GOC"/>
</dbReference>
<evidence type="ECO:0000256" key="6">
    <source>
        <dbReference type="SAM" id="MobiDB-lite"/>
    </source>
</evidence>
<dbReference type="GO" id="GO:0016020">
    <property type="term" value="C:membrane"/>
    <property type="evidence" value="ECO:0007669"/>
    <property type="project" value="UniProtKB-SubCell"/>
</dbReference>
<evidence type="ECO:0000256" key="4">
    <source>
        <dbReference type="ARBA" id="ARBA00022989"/>
    </source>
</evidence>
<feature type="transmembrane region" description="Helical" evidence="7">
    <location>
        <begin position="482"/>
        <end position="499"/>
    </location>
</feature>
<evidence type="ECO:0000256" key="1">
    <source>
        <dbReference type="ARBA" id="ARBA00004141"/>
    </source>
</evidence>
<dbReference type="EMBL" id="PZQS01000008">
    <property type="protein sequence ID" value="PVD25607.1"/>
    <property type="molecule type" value="Genomic_DNA"/>
</dbReference>
<comment type="caution">
    <text evidence="9">The sequence shown here is derived from an EMBL/GenBank/DDBJ whole genome shotgun (WGS) entry which is preliminary data.</text>
</comment>
<dbReference type="GO" id="GO:0042147">
    <property type="term" value="P:retrograde transport, endosome to Golgi"/>
    <property type="evidence" value="ECO:0007669"/>
    <property type="project" value="TreeGrafter"/>
</dbReference>
<feature type="transmembrane region" description="Helical" evidence="7">
    <location>
        <begin position="296"/>
        <end position="314"/>
    </location>
</feature>
<feature type="transmembrane region" description="Helical" evidence="7">
    <location>
        <begin position="342"/>
        <end position="358"/>
    </location>
</feature>
<feature type="transmembrane region" description="Helical" evidence="7">
    <location>
        <begin position="399"/>
        <end position="422"/>
    </location>
</feature>
<dbReference type="OrthoDB" id="19932at2759"/>
<dbReference type="PANTHER" id="PTHR21229:SF1">
    <property type="entry name" value="GH17801P"/>
    <property type="match status" value="1"/>
</dbReference>
<keyword evidence="5 7" id="KW-0472">Membrane</keyword>
<evidence type="ECO:0000256" key="7">
    <source>
        <dbReference type="SAM" id="Phobius"/>
    </source>
</evidence>
<evidence type="ECO:0000256" key="5">
    <source>
        <dbReference type="ARBA" id="ARBA00023136"/>
    </source>
</evidence>
<proteinExistence type="predicted"/>
<feature type="transmembrane region" description="Helical" evidence="7">
    <location>
        <begin position="370"/>
        <end position="393"/>
    </location>
</feature>
<feature type="transmembrane region" description="Helical" evidence="7">
    <location>
        <begin position="263"/>
        <end position="284"/>
    </location>
</feature>
<gene>
    <name evidence="9" type="ORF">C0Q70_13266</name>
</gene>
<dbReference type="Proteomes" id="UP000245119">
    <property type="component" value="Linkage Group LG8"/>
</dbReference>
<dbReference type="InterPro" id="IPR053937">
    <property type="entry name" value="GOST_TM"/>
</dbReference>
<dbReference type="InterPro" id="IPR009637">
    <property type="entry name" value="GPR107/GPR108-like"/>
</dbReference>
<dbReference type="Pfam" id="PF06814">
    <property type="entry name" value="GOST_TM"/>
    <property type="match status" value="1"/>
</dbReference>
<keyword evidence="3" id="KW-0732">Signal</keyword>
<feature type="compositionally biased region" description="Low complexity" evidence="6">
    <location>
        <begin position="150"/>
        <end position="166"/>
    </location>
</feature>
<protein>
    <recommendedName>
        <fullName evidence="8">GOST seven transmembrane domain-containing protein</fullName>
    </recommendedName>
</protein>
<keyword evidence="10" id="KW-1185">Reference proteome</keyword>
<dbReference type="PANTHER" id="PTHR21229">
    <property type="entry name" value="LUNG SEVEN TRANSMEMBRANE RECEPTOR"/>
    <property type="match status" value="1"/>
</dbReference>
<reference evidence="9 10" key="1">
    <citation type="submission" date="2018-04" db="EMBL/GenBank/DDBJ databases">
        <title>The genome of golden apple snail Pomacea canaliculata provides insight into stress tolerance and invasive adaptation.</title>
        <authorList>
            <person name="Liu C."/>
            <person name="Liu B."/>
            <person name="Ren Y."/>
            <person name="Zhang Y."/>
            <person name="Wang H."/>
            <person name="Li S."/>
            <person name="Jiang F."/>
            <person name="Yin L."/>
            <person name="Zhang G."/>
            <person name="Qian W."/>
            <person name="Fan W."/>
        </authorList>
    </citation>
    <scope>NUCLEOTIDE SEQUENCE [LARGE SCALE GENOMIC DNA]</scope>
    <source>
        <strain evidence="9">SZHN2017</strain>
        <tissue evidence="9">Muscle</tissue>
    </source>
</reference>
<accession>A0A2T7NWS6</accession>